<dbReference type="NCBIfam" id="TIGR03782">
    <property type="entry name" value="Bac_Flav_CT_J"/>
    <property type="match status" value="1"/>
</dbReference>
<keyword evidence="2" id="KW-0732">Signal</keyword>
<protein>
    <submittedName>
        <fullName evidence="4">Conjugative transposon protein TraJ</fullName>
    </submittedName>
</protein>
<evidence type="ECO:0000313" key="4">
    <source>
        <dbReference type="EMBL" id="RFM34427.1"/>
    </source>
</evidence>
<proteinExistence type="predicted"/>
<feature type="domain" description="Conjugative transposon TraJ C-terminal" evidence="3">
    <location>
        <begin position="29"/>
        <end position="349"/>
    </location>
</feature>
<gene>
    <name evidence="4" type="primary">traJ</name>
    <name evidence="4" type="ORF">DXN04_14190</name>
</gene>
<sequence length="357" mass="38776">MKWSCLVFMALAIGLLIPSVASAQAVADHINGLQVVLDKLYKDMLPKCSSLIGVGKGIACFASVFYIGHRVWRSMAAAEPIDVYPLLRPFAITLVIINFSAVLAVFNGILSPIANGTKTMVTNSDAAVKELFAKKEAAVKNTEEWQALVGESQLGDYSLWVKYAHPSDGGGGMFSKIWKEMQFIWDKMKYNMQNELKMALSTILQILYAAAALCINTLRIFNLILLGILGPLVLGLSVFDGLHHTLSVYLARYINIYLWLPICNILGSVLGTIQQHLIQLDLDALANNGVTSFGLYDAGYLVFMVIGIICYTTVPSIADWIVHAGGGSALQHKVTGHAHNVTGKAVDVATNPFGIRS</sequence>
<feature type="transmembrane region" description="Helical" evidence="1">
    <location>
        <begin position="198"/>
        <end position="218"/>
    </location>
</feature>
<accession>A0A3E1P2N4</accession>
<feature type="transmembrane region" description="Helical" evidence="1">
    <location>
        <begin position="224"/>
        <end position="242"/>
    </location>
</feature>
<keyword evidence="1" id="KW-0812">Transmembrane</keyword>
<feature type="transmembrane region" description="Helical" evidence="1">
    <location>
        <begin position="90"/>
        <end position="110"/>
    </location>
</feature>
<feature type="transmembrane region" description="Helical" evidence="1">
    <location>
        <begin position="293"/>
        <end position="314"/>
    </location>
</feature>
<evidence type="ECO:0000259" key="3">
    <source>
        <dbReference type="Pfam" id="PF07863"/>
    </source>
</evidence>
<evidence type="ECO:0000256" key="2">
    <source>
        <dbReference type="SAM" id="SignalP"/>
    </source>
</evidence>
<name>A0A3E1P2N4_9BACT</name>
<feature type="chain" id="PRO_5017650206" evidence="2">
    <location>
        <begin position="24"/>
        <end position="357"/>
    </location>
</feature>
<feature type="signal peptide" evidence="2">
    <location>
        <begin position="1"/>
        <end position="23"/>
    </location>
</feature>
<organism evidence="4 5">
    <name type="scientific">Chitinophaga silvisoli</name>
    <dbReference type="NCBI Taxonomy" id="2291814"/>
    <lineage>
        <taxon>Bacteria</taxon>
        <taxon>Pseudomonadati</taxon>
        <taxon>Bacteroidota</taxon>
        <taxon>Chitinophagia</taxon>
        <taxon>Chitinophagales</taxon>
        <taxon>Chitinophagaceae</taxon>
        <taxon>Chitinophaga</taxon>
    </lineage>
</organism>
<dbReference type="EMBL" id="QTJV01000004">
    <property type="protein sequence ID" value="RFM34427.1"/>
    <property type="molecule type" value="Genomic_DNA"/>
</dbReference>
<dbReference type="InterPro" id="IPR012424">
    <property type="entry name" value="Conjugative_transposon_TraJ_C"/>
</dbReference>
<keyword evidence="1" id="KW-1133">Transmembrane helix</keyword>
<evidence type="ECO:0000313" key="5">
    <source>
        <dbReference type="Proteomes" id="UP000261174"/>
    </source>
</evidence>
<feature type="transmembrane region" description="Helical" evidence="1">
    <location>
        <begin position="254"/>
        <end position="273"/>
    </location>
</feature>
<dbReference type="AlphaFoldDB" id="A0A3E1P2N4"/>
<evidence type="ECO:0000256" key="1">
    <source>
        <dbReference type="SAM" id="Phobius"/>
    </source>
</evidence>
<reference evidence="4 5" key="1">
    <citation type="submission" date="2018-08" db="EMBL/GenBank/DDBJ databases">
        <title>Chitinophaga sp. K20C18050901, a novel bacterium isolated from forest soil.</title>
        <authorList>
            <person name="Wang C."/>
        </authorList>
    </citation>
    <scope>NUCLEOTIDE SEQUENCE [LARGE SCALE GENOMIC DNA]</scope>
    <source>
        <strain evidence="4 5">K20C18050901</strain>
    </source>
</reference>
<keyword evidence="1" id="KW-0472">Membrane</keyword>
<keyword evidence="5" id="KW-1185">Reference proteome</keyword>
<dbReference type="RefSeq" id="WP_116854011.1">
    <property type="nucleotide sequence ID" value="NZ_QTJV01000004.1"/>
</dbReference>
<comment type="caution">
    <text evidence="4">The sequence shown here is derived from an EMBL/GenBank/DDBJ whole genome shotgun (WGS) entry which is preliminary data.</text>
</comment>
<dbReference type="OrthoDB" id="1147144at2"/>
<dbReference type="Proteomes" id="UP000261174">
    <property type="component" value="Unassembled WGS sequence"/>
</dbReference>
<dbReference type="InterPro" id="IPR022393">
    <property type="entry name" value="Conjugative_transposon_TraJ"/>
</dbReference>
<dbReference type="Pfam" id="PF07863">
    <property type="entry name" value="CtnDOT_TraJ"/>
    <property type="match status" value="1"/>
</dbReference>